<protein>
    <submittedName>
        <fullName evidence="9">MFS transporter</fullName>
    </submittedName>
</protein>
<dbReference type="GO" id="GO:0005886">
    <property type="term" value="C:plasma membrane"/>
    <property type="evidence" value="ECO:0007669"/>
    <property type="project" value="UniProtKB-SubCell"/>
</dbReference>
<feature type="transmembrane region" description="Helical" evidence="7">
    <location>
        <begin position="286"/>
        <end position="306"/>
    </location>
</feature>
<dbReference type="OrthoDB" id="3285241at2"/>
<keyword evidence="6 7" id="KW-0472">Membrane</keyword>
<dbReference type="Pfam" id="PF07690">
    <property type="entry name" value="MFS_1"/>
    <property type="match status" value="1"/>
</dbReference>
<dbReference type="RefSeq" id="WP_158029542.1">
    <property type="nucleotide sequence ID" value="NZ_BMHG01000001.1"/>
</dbReference>
<dbReference type="Gene3D" id="1.20.1250.20">
    <property type="entry name" value="MFS general substrate transporter like domains"/>
    <property type="match status" value="2"/>
</dbReference>
<evidence type="ECO:0000256" key="1">
    <source>
        <dbReference type="ARBA" id="ARBA00004651"/>
    </source>
</evidence>
<feature type="transmembrane region" description="Helical" evidence="7">
    <location>
        <begin position="53"/>
        <end position="71"/>
    </location>
</feature>
<evidence type="ECO:0000313" key="10">
    <source>
        <dbReference type="Proteomes" id="UP000431744"/>
    </source>
</evidence>
<evidence type="ECO:0000256" key="7">
    <source>
        <dbReference type="SAM" id="Phobius"/>
    </source>
</evidence>
<sequence length="434" mass="44606">MTESASSDSRGEASLVRVVVVALLPTLLFSIGQGAIIPIIPTVAASMGAGLEFAGFIAGSIMIGQAFGNIPAGPVVSRLGEKWAMVGGAVLAVAGTLVSTFAVTTWMLLAGILIIGFSSAIFGLARHAFLTTYAPLRYRARVLSTLGGTLRAGLFVGPLLSAGIIAATGLAQMSFWIFVACTVLVVVVLLVTPDTSDLARGRGTPTGSIAVADGAIGDDGAVPANDEARAAHKPAPTNVWSALVEHRAVLLRLGVGAGITNLLRGARNVVLPLWALSIGLDDSSTALIIGISGAIDFCLFFTSGWIMDRFGRVWSAVPCMVGLGTGLLVLAFLHDVPGAVPWFVAIAIWLGVCNGIGSGIVMTLGADVAPRRRPAPFLGAWHLITDASSASVPFIVAGVTALFALPATVGTLGMLGLLGAFMMGRWIPRYIARP</sequence>
<dbReference type="AlphaFoldDB" id="A0A6H9WIK9"/>
<evidence type="ECO:0000256" key="4">
    <source>
        <dbReference type="ARBA" id="ARBA00022692"/>
    </source>
</evidence>
<dbReference type="PANTHER" id="PTHR23517">
    <property type="entry name" value="RESISTANCE PROTEIN MDTM, PUTATIVE-RELATED-RELATED"/>
    <property type="match status" value="1"/>
</dbReference>
<dbReference type="SUPFAM" id="SSF103473">
    <property type="entry name" value="MFS general substrate transporter"/>
    <property type="match status" value="1"/>
</dbReference>
<dbReference type="PRINTS" id="PR01035">
    <property type="entry name" value="TCRTETA"/>
</dbReference>
<feature type="transmembrane region" description="Helical" evidence="7">
    <location>
        <begin position="377"/>
        <end position="396"/>
    </location>
</feature>
<feature type="transmembrane region" description="Helical" evidence="7">
    <location>
        <begin position="313"/>
        <end position="333"/>
    </location>
</feature>
<comment type="subcellular location">
    <subcellularLocation>
        <location evidence="1">Cell membrane</location>
        <topology evidence="1">Multi-pass membrane protein</topology>
    </subcellularLocation>
</comment>
<evidence type="ECO:0000313" key="9">
    <source>
        <dbReference type="EMBL" id="KAB1648347.1"/>
    </source>
</evidence>
<accession>A0A6H9WIK9</accession>
<keyword evidence="3" id="KW-1003">Cell membrane</keyword>
<feature type="transmembrane region" description="Helical" evidence="7">
    <location>
        <begin position="142"/>
        <end position="167"/>
    </location>
</feature>
<feature type="transmembrane region" description="Helical" evidence="7">
    <location>
        <begin position="249"/>
        <end position="266"/>
    </location>
</feature>
<organism evidence="9 10">
    <name type="scientific">Pseudoclavibacter endophyticus</name>
    <dbReference type="NCBI Taxonomy" id="1778590"/>
    <lineage>
        <taxon>Bacteria</taxon>
        <taxon>Bacillati</taxon>
        <taxon>Actinomycetota</taxon>
        <taxon>Actinomycetes</taxon>
        <taxon>Micrococcales</taxon>
        <taxon>Microbacteriaceae</taxon>
        <taxon>Pseudoclavibacter</taxon>
    </lineage>
</organism>
<dbReference type="InterPro" id="IPR020846">
    <property type="entry name" value="MFS_dom"/>
</dbReference>
<dbReference type="Proteomes" id="UP000431744">
    <property type="component" value="Unassembled WGS sequence"/>
</dbReference>
<dbReference type="GO" id="GO:0022857">
    <property type="term" value="F:transmembrane transporter activity"/>
    <property type="evidence" value="ECO:0007669"/>
    <property type="project" value="InterPro"/>
</dbReference>
<gene>
    <name evidence="9" type="ORF">F8O04_11670</name>
</gene>
<reference evidence="9 10" key="1">
    <citation type="submission" date="2019-09" db="EMBL/GenBank/DDBJ databases">
        <title>Phylogeny of genus Pseudoclavibacter and closely related genus.</title>
        <authorList>
            <person name="Li Y."/>
        </authorList>
    </citation>
    <scope>NUCLEOTIDE SEQUENCE [LARGE SCALE GENOMIC DNA]</scope>
    <source>
        <strain evidence="9 10">EGI 60007</strain>
    </source>
</reference>
<feature type="transmembrane region" description="Helical" evidence="7">
    <location>
        <begin position="339"/>
        <end position="365"/>
    </location>
</feature>
<dbReference type="PANTHER" id="PTHR23517:SF3">
    <property type="entry name" value="INTEGRAL MEMBRANE TRANSPORT PROTEIN"/>
    <property type="match status" value="1"/>
</dbReference>
<dbReference type="InterPro" id="IPR050171">
    <property type="entry name" value="MFS_Transporters"/>
</dbReference>
<dbReference type="EMBL" id="WBJY01000002">
    <property type="protein sequence ID" value="KAB1648347.1"/>
    <property type="molecule type" value="Genomic_DNA"/>
</dbReference>
<feature type="transmembrane region" description="Helical" evidence="7">
    <location>
        <begin position="402"/>
        <end position="423"/>
    </location>
</feature>
<name>A0A6H9WIK9_9MICO</name>
<keyword evidence="5 7" id="KW-1133">Transmembrane helix</keyword>
<evidence type="ECO:0000259" key="8">
    <source>
        <dbReference type="PROSITE" id="PS50850"/>
    </source>
</evidence>
<evidence type="ECO:0000256" key="3">
    <source>
        <dbReference type="ARBA" id="ARBA00022475"/>
    </source>
</evidence>
<evidence type="ECO:0000256" key="2">
    <source>
        <dbReference type="ARBA" id="ARBA00022448"/>
    </source>
</evidence>
<evidence type="ECO:0000256" key="5">
    <source>
        <dbReference type="ARBA" id="ARBA00022989"/>
    </source>
</evidence>
<keyword evidence="10" id="KW-1185">Reference proteome</keyword>
<evidence type="ECO:0000256" key="6">
    <source>
        <dbReference type="ARBA" id="ARBA00023136"/>
    </source>
</evidence>
<keyword evidence="4 7" id="KW-0812">Transmembrane</keyword>
<dbReference type="PROSITE" id="PS50850">
    <property type="entry name" value="MFS"/>
    <property type="match status" value="1"/>
</dbReference>
<comment type="caution">
    <text evidence="9">The sequence shown here is derived from an EMBL/GenBank/DDBJ whole genome shotgun (WGS) entry which is preliminary data.</text>
</comment>
<feature type="transmembrane region" description="Helical" evidence="7">
    <location>
        <begin position="15"/>
        <end position="41"/>
    </location>
</feature>
<dbReference type="InterPro" id="IPR001958">
    <property type="entry name" value="Tet-R_TetA/multi-R_MdtG-like"/>
</dbReference>
<feature type="transmembrane region" description="Helical" evidence="7">
    <location>
        <begin position="83"/>
        <end position="102"/>
    </location>
</feature>
<feature type="transmembrane region" description="Helical" evidence="7">
    <location>
        <begin position="108"/>
        <end position="130"/>
    </location>
</feature>
<dbReference type="InterPro" id="IPR036259">
    <property type="entry name" value="MFS_trans_sf"/>
</dbReference>
<keyword evidence="2" id="KW-0813">Transport</keyword>
<feature type="transmembrane region" description="Helical" evidence="7">
    <location>
        <begin position="173"/>
        <end position="192"/>
    </location>
</feature>
<dbReference type="InterPro" id="IPR011701">
    <property type="entry name" value="MFS"/>
</dbReference>
<proteinExistence type="predicted"/>
<feature type="domain" description="Major facilitator superfamily (MFS) profile" evidence="8">
    <location>
        <begin position="18"/>
        <end position="431"/>
    </location>
</feature>